<evidence type="ECO:0000256" key="6">
    <source>
        <dbReference type="SAM" id="MobiDB-lite"/>
    </source>
</evidence>
<dbReference type="InterPro" id="IPR006094">
    <property type="entry name" value="Oxid_FAD_bind_N"/>
</dbReference>
<evidence type="ECO:0000256" key="4">
    <source>
        <dbReference type="ARBA" id="ARBA00022827"/>
    </source>
</evidence>
<dbReference type="AlphaFoldDB" id="A0AA96J8C0"/>
<protein>
    <submittedName>
        <fullName evidence="8">LLM class flavin-dependent oxidoreductase</fullName>
    </submittedName>
</protein>
<dbReference type="Pfam" id="PF08031">
    <property type="entry name" value="BBE"/>
    <property type="match status" value="1"/>
</dbReference>
<dbReference type="Gene3D" id="3.30.43.10">
    <property type="entry name" value="Uridine Diphospho-n-acetylenolpyruvylglucosamine Reductase, domain 2"/>
    <property type="match status" value="1"/>
</dbReference>
<keyword evidence="3" id="KW-0285">Flavoprotein</keyword>
<evidence type="ECO:0000256" key="5">
    <source>
        <dbReference type="ARBA" id="ARBA00023002"/>
    </source>
</evidence>
<dbReference type="PROSITE" id="PS51387">
    <property type="entry name" value="FAD_PCMH"/>
    <property type="match status" value="1"/>
</dbReference>
<evidence type="ECO:0000313" key="8">
    <source>
        <dbReference type="EMBL" id="WNM25290.1"/>
    </source>
</evidence>
<dbReference type="GO" id="GO:0071949">
    <property type="term" value="F:FAD binding"/>
    <property type="evidence" value="ECO:0007669"/>
    <property type="project" value="InterPro"/>
</dbReference>
<dbReference type="InterPro" id="IPR036661">
    <property type="entry name" value="Luciferase-like_sf"/>
</dbReference>
<keyword evidence="9" id="KW-1185">Reference proteome</keyword>
<organism evidence="8 9">
    <name type="scientific">Demequina capsici</name>
    <dbReference type="NCBI Taxonomy" id="3075620"/>
    <lineage>
        <taxon>Bacteria</taxon>
        <taxon>Bacillati</taxon>
        <taxon>Actinomycetota</taxon>
        <taxon>Actinomycetes</taxon>
        <taxon>Micrococcales</taxon>
        <taxon>Demequinaceae</taxon>
        <taxon>Demequina</taxon>
    </lineage>
</organism>
<feature type="domain" description="FAD-binding PCMH-type" evidence="7">
    <location>
        <begin position="331"/>
        <end position="504"/>
    </location>
</feature>
<dbReference type="InterPro" id="IPR011251">
    <property type="entry name" value="Luciferase-like_dom"/>
</dbReference>
<dbReference type="EMBL" id="CP134879">
    <property type="protein sequence ID" value="WNM25290.1"/>
    <property type="molecule type" value="Genomic_DNA"/>
</dbReference>
<sequence length="736" mass="78196">MDYGHPLRFGTFITPTNASPQQPVRLAQLSERLGYDLVTFQDHPYQPSFHDTWTLLSYVAASTERIHLAPNVLNLPLRQPLVAARAAASLDLLSGGRLDLGLGSGAFWEAIEAMGEPRLTPGQAVDALEEAIDLMRALWSPHEGGGLRGGDRYPVAGAKRGPMPAHRIPLWIGAYKPRMLRLTGRKGDGWLPSLAYVPSGDFTEQSARIDDAATGADRDPAEITRLLNISGREPASQLLDLAVAHGFSTFIVAADDPSSLARFIEETAPTVRAGLADERRNRGTAANQGRSRTAIASRRPGIAYDDVPESLRSTAVEPGDFAYPTVRSTYMRAGAPGLVLRPRDAAQVSDAVVFAGRHRALPLGIRSGGHGISGRSTNDGGLVIDLGALDTIEVVDEAARRVRVGAGARWQEVARALEPHGWAISSGDYGGVGVGGLATAGGVGFLGREHGLTIDHVVAADVVLADGRPVHASATEEPELFWALRGAGASMGIVTAVELEAQPVGQVGWVQLAFDASDTAGFLARYAEATEAAPRDTTLFLMAGAPRAGQPPVVQLYGVVDSSDPDTIIERVMPFAQIAPLLDQSIQLGSYADVIANAPDTPHQGQGEPAFRSGLLPELGEDTAGLAAALLASGTTPWFQIRPVGGAIADVPADATAYAHRDALYSLTAIGGSARFDSLWERLAERFDGLYLSFESRQDPALVTSAFSAPTLARLREVKRRYDPENLFHDNFPLLG</sequence>
<dbReference type="SUPFAM" id="SSF56176">
    <property type="entry name" value="FAD-binding/transporter-associated domain-like"/>
    <property type="match status" value="1"/>
</dbReference>
<dbReference type="Gene3D" id="3.20.20.30">
    <property type="entry name" value="Luciferase-like domain"/>
    <property type="match status" value="1"/>
</dbReference>
<dbReference type="PANTHER" id="PTHR42973">
    <property type="entry name" value="BINDING OXIDOREDUCTASE, PUTATIVE (AFU_ORTHOLOGUE AFUA_1G17690)-RELATED"/>
    <property type="match status" value="1"/>
</dbReference>
<comment type="cofactor">
    <cofactor evidence="1">
        <name>FAD</name>
        <dbReference type="ChEBI" id="CHEBI:57692"/>
    </cofactor>
</comment>
<comment type="similarity">
    <text evidence="2">Belongs to the oxygen-dependent FAD-linked oxidoreductase family.</text>
</comment>
<dbReference type="InterPro" id="IPR012951">
    <property type="entry name" value="BBE"/>
</dbReference>
<proteinExistence type="inferred from homology"/>
<dbReference type="InterPro" id="IPR016166">
    <property type="entry name" value="FAD-bd_PCMH"/>
</dbReference>
<dbReference type="PANTHER" id="PTHR42973:SF39">
    <property type="entry name" value="FAD-BINDING PCMH-TYPE DOMAIN-CONTAINING PROTEIN"/>
    <property type="match status" value="1"/>
</dbReference>
<evidence type="ECO:0000256" key="3">
    <source>
        <dbReference type="ARBA" id="ARBA00022630"/>
    </source>
</evidence>
<gene>
    <name evidence="8" type="ORF">RN606_03850</name>
</gene>
<dbReference type="InterPro" id="IPR016169">
    <property type="entry name" value="FAD-bd_PCMH_sub2"/>
</dbReference>
<dbReference type="Pfam" id="PF01565">
    <property type="entry name" value="FAD_binding_4"/>
    <property type="match status" value="1"/>
</dbReference>
<keyword evidence="5" id="KW-0560">Oxidoreductase</keyword>
<dbReference type="InterPro" id="IPR016167">
    <property type="entry name" value="FAD-bd_PCMH_sub1"/>
</dbReference>
<dbReference type="CDD" id="cd01097">
    <property type="entry name" value="Tetrahydromethanopterin_reductase"/>
    <property type="match status" value="1"/>
</dbReference>
<dbReference type="RefSeq" id="WP_313500128.1">
    <property type="nucleotide sequence ID" value="NZ_CP134879.1"/>
</dbReference>
<dbReference type="SUPFAM" id="SSF51679">
    <property type="entry name" value="Bacterial luciferase-like"/>
    <property type="match status" value="1"/>
</dbReference>
<dbReference type="Proteomes" id="UP001304125">
    <property type="component" value="Chromosome"/>
</dbReference>
<evidence type="ECO:0000259" key="7">
    <source>
        <dbReference type="PROSITE" id="PS51387"/>
    </source>
</evidence>
<dbReference type="GO" id="GO:0016705">
    <property type="term" value="F:oxidoreductase activity, acting on paired donors, with incorporation or reduction of molecular oxygen"/>
    <property type="evidence" value="ECO:0007669"/>
    <property type="project" value="InterPro"/>
</dbReference>
<name>A0AA96J8C0_9MICO</name>
<dbReference type="InterPro" id="IPR036318">
    <property type="entry name" value="FAD-bd_PCMH-like_sf"/>
</dbReference>
<evidence type="ECO:0000313" key="9">
    <source>
        <dbReference type="Proteomes" id="UP001304125"/>
    </source>
</evidence>
<dbReference type="InterPro" id="IPR050416">
    <property type="entry name" value="FAD-linked_Oxidoreductase"/>
</dbReference>
<evidence type="ECO:0000256" key="1">
    <source>
        <dbReference type="ARBA" id="ARBA00001974"/>
    </source>
</evidence>
<dbReference type="Pfam" id="PF00296">
    <property type="entry name" value="Bac_luciferase"/>
    <property type="match status" value="1"/>
</dbReference>
<evidence type="ECO:0000256" key="2">
    <source>
        <dbReference type="ARBA" id="ARBA00005466"/>
    </source>
</evidence>
<keyword evidence="4" id="KW-0274">FAD</keyword>
<reference evidence="8 9" key="1">
    <citation type="submission" date="2023-09" db="EMBL/GenBank/DDBJ databases">
        <title>Demequina sp. a novel bacteria isolated from Capsicum annuum.</title>
        <authorList>
            <person name="Humaira Z."/>
            <person name="Lee J."/>
            <person name="Cho D."/>
        </authorList>
    </citation>
    <scope>NUCLEOTIDE SEQUENCE [LARGE SCALE GENOMIC DNA]</scope>
    <source>
        <strain evidence="8 9">OYTSA14</strain>
    </source>
</reference>
<dbReference type="Gene3D" id="3.40.462.20">
    <property type="match status" value="1"/>
</dbReference>
<accession>A0AA96J8C0</accession>
<dbReference type="Gene3D" id="3.30.465.10">
    <property type="match status" value="1"/>
</dbReference>
<feature type="region of interest" description="Disordered" evidence="6">
    <location>
        <begin position="278"/>
        <end position="299"/>
    </location>
</feature>